<evidence type="ECO:0000256" key="1">
    <source>
        <dbReference type="SAM" id="MobiDB-lite"/>
    </source>
</evidence>
<accession>A0A317G4H0</accession>
<dbReference type="RefSeq" id="WP_110073482.1">
    <property type="nucleotide sequence ID" value="NZ_CM009896.1"/>
</dbReference>
<name>A0A317G4H0_BUTFI</name>
<feature type="chain" id="PRO_5016282484" evidence="2">
    <location>
        <begin position="26"/>
        <end position="396"/>
    </location>
</feature>
<sequence length="396" mass="43767">MKKRIIGSILLGTIVLSACSSPSMTDSSTSKPTESGLDTAKESTEDPGKSAEELSTSDNSASDDRDASNDSSDESLTEATNKASNKASNESSSDMPEEDSNTTDDAKETKRAAAKEASSRDKDRLMNKAALEAGASGDDAITYLIADYDGDGSAEGFVYVGENADEYSECYGTVYYVDDDECDVVKNGYFSGADVRDIFEEFTVEDRVFICLEESYTTSVNSLIYYIEDGTYKESCISGLGYFYENTDIDGYCITYNVYDYFYDYEAGHESEGVFTGHTYKDYYFYYDQKSGDFKEYVGTLISEKDLAKACGFDLAAQIKSEGYEIGDIYKRDNGIINVNYSKTTQNDDGSGTIEYHNATFDENTQKFVPYEGSDETWQGSDSGGTYEDSITKYRK</sequence>
<organism evidence="3 4">
    <name type="scientific">Butyrivibrio fibrisolvens</name>
    <dbReference type="NCBI Taxonomy" id="831"/>
    <lineage>
        <taxon>Bacteria</taxon>
        <taxon>Bacillati</taxon>
        <taxon>Bacillota</taxon>
        <taxon>Clostridia</taxon>
        <taxon>Lachnospirales</taxon>
        <taxon>Lachnospiraceae</taxon>
        <taxon>Butyrivibrio</taxon>
    </lineage>
</organism>
<evidence type="ECO:0000256" key="2">
    <source>
        <dbReference type="SAM" id="SignalP"/>
    </source>
</evidence>
<feature type="compositionally biased region" description="Low complexity" evidence="1">
    <location>
        <begin position="78"/>
        <end position="93"/>
    </location>
</feature>
<comment type="caution">
    <text evidence="3">The sequence shown here is derived from an EMBL/GenBank/DDBJ whole genome shotgun (WGS) entry which is preliminary data.</text>
</comment>
<dbReference type="EMBL" id="NXNG01000001">
    <property type="protein sequence ID" value="PWT28279.1"/>
    <property type="molecule type" value="Genomic_DNA"/>
</dbReference>
<evidence type="ECO:0000313" key="3">
    <source>
        <dbReference type="EMBL" id="PWT28279.1"/>
    </source>
</evidence>
<feature type="region of interest" description="Disordered" evidence="1">
    <location>
        <begin position="372"/>
        <end position="396"/>
    </location>
</feature>
<feature type="compositionally biased region" description="Basic and acidic residues" evidence="1">
    <location>
        <begin position="39"/>
        <end position="52"/>
    </location>
</feature>
<dbReference type="Proteomes" id="UP000245488">
    <property type="component" value="Chromosome"/>
</dbReference>
<keyword evidence="4" id="KW-1185">Reference proteome</keyword>
<feature type="signal peptide" evidence="2">
    <location>
        <begin position="1"/>
        <end position="25"/>
    </location>
</feature>
<feature type="compositionally biased region" description="Basic and acidic residues" evidence="1">
    <location>
        <begin position="104"/>
        <end position="123"/>
    </location>
</feature>
<reference evidence="3 4" key="1">
    <citation type="submission" date="2017-09" db="EMBL/GenBank/DDBJ databases">
        <title>High-quality draft genome sequence of Butyrivibrio fibrisolvens INBov1, isolated from cow rumen.</title>
        <authorList>
            <person name="Rodriguez Hernaez J."/>
            <person name="Rivarola M."/>
            <person name="Paniego N."/>
            <person name="Cravero S."/>
            <person name="Ceron Cucchi M."/>
            <person name="Martinez M.C."/>
        </authorList>
    </citation>
    <scope>NUCLEOTIDE SEQUENCE [LARGE SCALE GENOMIC DNA]</scope>
    <source>
        <strain evidence="3 4">INBov1</strain>
    </source>
</reference>
<evidence type="ECO:0000313" key="4">
    <source>
        <dbReference type="Proteomes" id="UP000245488"/>
    </source>
</evidence>
<proteinExistence type="predicted"/>
<dbReference type="AlphaFoldDB" id="A0A317G4H0"/>
<feature type="compositionally biased region" description="Low complexity" evidence="1">
    <location>
        <begin position="18"/>
        <end position="30"/>
    </location>
</feature>
<keyword evidence="2" id="KW-0732">Signal</keyword>
<feature type="region of interest" description="Disordered" evidence="1">
    <location>
        <begin position="18"/>
        <end position="123"/>
    </location>
</feature>
<gene>
    <name evidence="3" type="ORF">CPT75_14710</name>
</gene>
<dbReference type="PROSITE" id="PS51257">
    <property type="entry name" value="PROKAR_LIPOPROTEIN"/>
    <property type="match status" value="1"/>
</dbReference>
<protein>
    <submittedName>
        <fullName evidence="3">Uncharacterized protein</fullName>
    </submittedName>
</protein>